<sequence length="140" mass="15177">MAGDRRPPASINRHRHMAMSLHSPPPHLSRRSALALHLITRSPPLILALNHYRKMVHRPAAADHQAAGRVVGQAAAAVARGGAGRRHQQPAHPQEVVLRRLLPCNKGKACRFKRSCFSEEDDAASSAMLLLACVVCAPSI</sequence>
<reference evidence="2" key="1">
    <citation type="submission" date="2018-04" db="EMBL/GenBank/DDBJ databases">
        <title>WGS assembly of Panicum hallii.</title>
        <authorList>
            <person name="Lovell J."/>
            <person name="Jenkins J."/>
            <person name="Lowry D."/>
            <person name="Mamidi S."/>
            <person name="Sreedasyam A."/>
            <person name="Weng X."/>
            <person name="Barry K."/>
            <person name="Bonette J."/>
            <person name="Campitelli B."/>
            <person name="Daum C."/>
            <person name="Gordon S."/>
            <person name="Gould B."/>
            <person name="Lipzen A."/>
            <person name="Macqueen A."/>
            <person name="Palacio-Mejia J."/>
            <person name="Plott C."/>
            <person name="Shakirov E."/>
            <person name="Shu S."/>
            <person name="Yoshinaga Y."/>
            <person name="Zane M."/>
            <person name="Rokhsar D."/>
            <person name="Grimwood J."/>
            <person name="Schmutz J."/>
            <person name="Juenger T."/>
        </authorList>
    </citation>
    <scope>NUCLEOTIDE SEQUENCE [LARGE SCALE GENOMIC DNA]</scope>
    <source>
        <strain evidence="2">FIL2</strain>
    </source>
</reference>
<proteinExistence type="predicted"/>
<dbReference type="AlphaFoldDB" id="A0A2S3H6N0"/>
<dbReference type="Proteomes" id="UP000243499">
    <property type="component" value="Chromosome 3"/>
</dbReference>
<dbReference type="EMBL" id="CM008048">
    <property type="protein sequence ID" value="PAN16511.2"/>
    <property type="molecule type" value="Genomic_DNA"/>
</dbReference>
<evidence type="ECO:0000313" key="2">
    <source>
        <dbReference type="EMBL" id="PAN16511.2"/>
    </source>
</evidence>
<protein>
    <submittedName>
        <fullName evidence="2">Uncharacterized protein</fullName>
    </submittedName>
</protein>
<accession>A0A2S3H6N0</accession>
<feature type="region of interest" description="Disordered" evidence="1">
    <location>
        <begin position="1"/>
        <end position="26"/>
    </location>
</feature>
<evidence type="ECO:0000256" key="1">
    <source>
        <dbReference type="SAM" id="MobiDB-lite"/>
    </source>
</evidence>
<dbReference type="Gramene" id="PAN16511">
    <property type="protein sequence ID" value="PAN16511"/>
    <property type="gene ID" value="PAHAL_3G067900"/>
</dbReference>
<name>A0A2S3H6N0_9POAL</name>
<organism evidence="2">
    <name type="scientific">Panicum hallii</name>
    <dbReference type="NCBI Taxonomy" id="206008"/>
    <lineage>
        <taxon>Eukaryota</taxon>
        <taxon>Viridiplantae</taxon>
        <taxon>Streptophyta</taxon>
        <taxon>Embryophyta</taxon>
        <taxon>Tracheophyta</taxon>
        <taxon>Spermatophyta</taxon>
        <taxon>Magnoliopsida</taxon>
        <taxon>Liliopsida</taxon>
        <taxon>Poales</taxon>
        <taxon>Poaceae</taxon>
        <taxon>PACMAD clade</taxon>
        <taxon>Panicoideae</taxon>
        <taxon>Panicodae</taxon>
        <taxon>Paniceae</taxon>
        <taxon>Panicinae</taxon>
        <taxon>Panicum</taxon>
        <taxon>Panicum sect. Panicum</taxon>
    </lineage>
</organism>
<dbReference type="PANTHER" id="PTHR38398:SF1">
    <property type="entry name" value="EXPRESSED PROTEIN"/>
    <property type="match status" value="1"/>
</dbReference>
<gene>
    <name evidence="2" type="ORF">PAHAL_3G067900</name>
</gene>
<dbReference type="PANTHER" id="PTHR38398">
    <property type="entry name" value="EXPRESSED PROTEIN"/>
    <property type="match status" value="1"/>
</dbReference>